<evidence type="ECO:0000256" key="5">
    <source>
        <dbReference type="ARBA" id="ARBA00022573"/>
    </source>
</evidence>
<dbReference type="CDD" id="cd00609">
    <property type="entry name" value="AAT_like"/>
    <property type="match status" value="1"/>
</dbReference>
<dbReference type="NCBIfam" id="TIGR01140">
    <property type="entry name" value="L_thr_O3P_dcar"/>
    <property type="match status" value="1"/>
</dbReference>
<evidence type="ECO:0000256" key="1">
    <source>
        <dbReference type="ARBA" id="ARBA00001933"/>
    </source>
</evidence>
<dbReference type="PANTHER" id="PTHR42885:SF1">
    <property type="entry name" value="THREONINE-PHOSPHATE DECARBOXYLASE"/>
    <property type="match status" value="1"/>
</dbReference>
<dbReference type="EC" id="4.1.1.81" evidence="4"/>
<dbReference type="AlphaFoldDB" id="A0A1E3VR06"/>
<evidence type="ECO:0000256" key="7">
    <source>
        <dbReference type="ARBA" id="ARBA00023239"/>
    </source>
</evidence>
<dbReference type="GO" id="GO:0048472">
    <property type="term" value="F:threonine-phosphate decarboxylase activity"/>
    <property type="evidence" value="ECO:0007669"/>
    <property type="project" value="UniProtKB-EC"/>
</dbReference>
<sequence length="329" mass="34284">MLHGGDLAAARARFPNAPLPIVDLSTGINPHPYPIAALGEEDFARLPEPAALAHLLELAAAFYGAPSAQNVVAAPGSQILMALIADLMPQGSAAILGPTYAEHARVAALAGHEVTTVGSLADLGGASLAVVVNPNNPDGRVTSKDDLLNLAEGQRTSGGILVVDEAFVDVGPEAASVSDRIEQAPIAVLRSFGKFFGLAGLRLSFALTNRSLAERLRARLGPWPASGPALSIGAAALADRAWIDGTRMTLRAASERLETLLRTAGLTPVGRTDLFCLVSSPRAQAVFTTLGEAGIFVRRFGENPQLLRFGLPGKEVEWQRLSGALKSPS</sequence>
<evidence type="ECO:0000256" key="2">
    <source>
        <dbReference type="ARBA" id="ARBA00003444"/>
    </source>
</evidence>
<keyword evidence="5" id="KW-0169">Cobalamin biosynthesis</keyword>
<accession>A0A1E3VR06</accession>
<proteinExistence type="predicted"/>
<dbReference type="STRING" id="1774970.AUC70_02390"/>
<comment type="pathway">
    <text evidence="3">Cofactor biosynthesis; adenosylcobalamin biosynthesis.</text>
</comment>
<reference evidence="11 12" key="1">
    <citation type="journal article" date="2016" name="Environ. Microbiol.">
        <title>New Methyloceanibacter diversity from North Sea sediments includes methanotroph containing solely the soluble methane monooxygenase.</title>
        <authorList>
            <person name="Vekeman B."/>
            <person name="Kerckhof F.M."/>
            <person name="Cremers G."/>
            <person name="de Vos P."/>
            <person name="Vandamme P."/>
            <person name="Boon N."/>
            <person name="Op den Camp H.J."/>
            <person name="Heylen K."/>
        </authorList>
    </citation>
    <scope>NUCLEOTIDE SEQUENCE [LARGE SCALE GENOMIC DNA]</scope>
    <source>
        <strain evidence="11 12">R-67176</strain>
    </source>
</reference>
<dbReference type="SUPFAM" id="SSF53383">
    <property type="entry name" value="PLP-dependent transferases"/>
    <property type="match status" value="1"/>
</dbReference>
<evidence type="ECO:0000259" key="10">
    <source>
        <dbReference type="Pfam" id="PF00155"/>
    </source>
</evidence>
<keyword evidence="6" id="KW-0663">Pyridoxal phosphate</keyword>
<evidence type="ECO:0000313" key="12">
    <source>
        <dbReference type="Proteomes" id="UP000094172"/>
    </source>
</evidence>
<dbReference type="InterPro" id="IPR004839">
    <property type="entry name" value="Aminotransferase_I/II_large"/>
</dbReference>
<organism evidence="11 12">
    <name type="scientific">Methyloceanibacter stevinii</name>
    <dbReference type="NCBI Taxonomy" id="1774970"/>
    <lineage>
        <taxon>Bacteria</taxon>
        <taxon>Pseudomonadati</taxon>
        <taxon>Pseudomonadota</taxon>
        <taxon>Alphaproteobacteria</taxon>
        <taxon>Hyphomicrobiales</taxon>
        <taxon>Hyphomicrobiaceae</taxon>
        <taxon>Methyloceanibacter</taxon>
    </lineage>
</organism>
<dbReference type="GO" id="GO:0030170">
    <property type="term" value="F:pyridoxal phosphate binding"/>
    <property type="evidence" value="ECO:0007669"/>
    <property type="project" value="InterPro"/>
</dbReference>
<protein>
    <recommendedName>
        <fullName evidence="4">threonine-phosphate decarboxylase</fullName>
        <ecNumber evidence="4">4.1.1.81</ecNumber>
    </recommendedName>
    <alternativeName>
        <fullName evidence="8">L-threonine-O-3-phosphate decarboxylase</fullName>
    </alternativeName>
</protein>
<dbReference type="InterPro" id="IPR005860">
    <property type="entry name" value="CobD"/>
</dbReference>
<comment type="cofactor">
    <cofactor evidence="1">
        <name>pyridoxal 5'-phosphate</name>
        <dbReference type="ChEBI" id="CHEBI:597326"/>
    </cofactor>
</comment>
<evidence type="ECO:0000256" key="3">
    <source>
        <dbReference type="ARBA" id="ARBA00004953"/>
    </source>
</evidence>
<keyword evidence="12" id="KW-1185">Reference proteome</keyword>
<evidence type="ECO:0000313" key="11">
    <source>
        <dbReference type="EMBL" id="ODR95959.1"/>
    </source>
</evidence>
<dbReference type="InterPro" id="IPR015421">
    <property type="entry name" value="PyrdxlP-dep_Trfase_major"/>
</dbReference>
<comment type="function">
    <text evidence="2">Decarboxylates L-threonine-O-3-phosphate to yield (R)-1-amino-2-propanol O-2-phosphate, the precursor for the linkage between the nucleotide loop and the corrin ring in cobalamin.</text>
</comment>
<comment type="catalytic activity">
    <reaction evidence="9">
        <text>O-phospho-L-threonine + H(+) = (R)-1-aminopropan-2-yl phosphate + CO2</text>
        <dbReference type="Rhea" id="RHEA:11492"/>
        <dbReference type="ChEBI" id="CHEBI:15378"/>
        <dbReference type="ChEBI" id="CHEBI:16526"/>
        <dbReference type="ChEBI" id="CHEBI:58563"/>
        <dbReference type="ChEBI" id="CHEBI:58675"/>
        <dbReference type="EC" id="4.1.1.81"/>
    </reaction>
</comment>
<evidence type="ECO:0000256" key="4">
    <source>
        <dbReference type="ARBA" id="ARBA00012285"/>
    </source>
</evidence>
<dbReference type="InterPro" id="IPR015422">
    <property type="entry name" value="PyrdxlP-dep_Trfase_small"/>
</dbReference>
<keyword evidence="7" id="KW-0456">Lyase</keyword>
<feature type="domain" description="Aminotransferase class I/classII large" evidence="10">
    <location>
        <begin position="38"/>
        <end position="312"/>
    </location>
</feature>
<dbReference type="Gene3D" id="3.40.640.10">
    <property type="entry name" value="Type I PLP-dependent aspartate aminotransferase-like (Major domain)"/>
    <property type="match status" value="1"/>
</dbReference>
<evidence type="ECO:0000256" key="8">
    <source>
        <dbReference type="ARBA" id="ARBA00029996"/>
    </source>
</evidence>
<name>A0A1E3VR06_9HYPH</name>
<comment type="caution">
    <text evidence="11">The sequence shown here is derived from an EMBL/GenBank/DDBJ whole genome shotgun (WGS) entry which is preliminary data.</text>
</comment>
<dbReference type="EMBL" id="LPWE01000010">
    <property type="protein sequence ID" value="ODR95959.1"/>
    <property type="molecule type" value="Genomic_DNA"/>
</dbReference>
<dbReference type="InterPro" id="IPR015424">
    <property type="entry name" value="PyrdxlP-dep_Trfase"/>
</dbReference>
<dbReference type="GO" id="GO:0009236">
    <property type="term" value="P:cobalamin biosynthetic process"/>
    <property type="evidence" value="ECO:0007669"/>
    <property type="project" value="UniProtKB-UniPathway"/>
</dbReference>
<dbReference type="Proteomes" id="UP000094172">
    <property type="component" value="Unassembled WGS sequence"/>
</dbReference>
<dbReference type="UniPathway" id="UPA00148"/>
<gene>
    <name evidence="11" type="ORF">AUC70_02390</name>
</gene>
<dbReference type="PANTHER" id="PTHR42885">
    <property type="entry name" value="HISTIDINOL-PHOSPHATE AMINOTRANSFERASE-RELATED"/>
    <property type="match status" value="1"/>
</dbReference>
<evidence type="ECO:0000256" key="6">
    <source>
        <dbReference type="ARBA" id="ARBA00022898"/>
    </source>
</evidence>
<evidence type="ECO:0000256" key="9">
    <source>
        <dbReference type="ARBA" id="ARBA00048531"/>
    </source>
</evidence>
<dbReference type="Gene3D" id="3.90.1150.10">
    <property type="entry name" value="Aspartate Aminotransferase, domain 1"/>
    <property type="match status" value="1"/>
</dbReference>
<dbReference type="Pfam" id="PF00155">
    <property type="entry name" value="Aminotran_1_2"/>
    <property type="match status" value="1"/>
</dbReference>